<dbReference type="AlphaFoldDB" id="A0A412ZAW9"/>
<reference evidence="11 12" key="1">
    <citation type="submission" date="2018-08" db="EMBL/GenBank/DDBJ databases">
        <title>A genome reference for cultivated species of the human gut microbiota.</title>
        <authorList>
            <person name="Zou Y."/>
            <person name="Xue W."/>
            <person name="Luo G."/>
        </authorList>
    </citation>
    <scope>NUCLEOTIDE SEQUENCE [LARGE SCALE GENOMIC DNA]</scope>
    <source>
        <strain evidence="9 12">AF14-18</strain>
        <strain evidence="10 11">AM35-14</strain>
    </source>
</reference>
<feature type="transmembrane region" description="Helical" evidence="8">
    <location>
        <begin position="355"/>
        <end position="375"/>
    </location>
</feature>
<proteinExistence type="inferred from homology"/>
<feature type="transmembrane region" description="Helical" evidence="8">
    <location>
        <begin position="242"/>
        <end position="261"/>
    </location>
</feature>
<dbReference type="GO" id="GO:0015295">
    <property type="term" value="F:solute:proton symporter activity"/>
    <property type="evidence" value="ECO:0007669"/>
    <property type="project" value="TreeGrafter"/>
</dbReference>
<accession>A0A412ZAW9</accession>
<dbReference type="EMBL" id="QSHZ01000029">
    <property type="protein sequence ID" value="RHC52728.1"/>
    <property type="molecule type" value="Genomic_DNA"/>
</dbReference>
<dbReference type="Proteomes" id="UP000283975">
    <property type="component" value="Unassembled WGS sequence"/>
</dbReference>
<feature type="transmembrane region" description="Helical" evidence="8">
    <location>
        <begin position="34"/>
        <end position="52"/>
    </location>
</feature>
<comment type="caution">
    <text evidence="9">The sequence shown here is derived from an EMBL/GenBank/DDBJ whole genome shotgun (WGS) entry which is preliminary data.</text>
</comment>
<evidence type="ECO:0000256" key="7">
    <source>
        <dbReference type="ARBA" id="ARBA00023136"/>
    </source>
</evidence>
<comment type="subcellular location">
    <subcellularLocation>
        <location evidence="1 8">Cell membrane</location>
        <topology evidence="1 8">Multi-pass membrane protein</topology>
    </subcellularLocation>
</comment>
<evidence type="ECO:0000313" key="12">
    <source>
        <dbReference type="Proteomes" id="UP000284543"/>
    </source>
</evidence>
<dbReference type="InterPro" id="IPR003804">
    <property type="entry name" value="Lactate_perm"/>
</dbReference>
<feature type="transmembrane region" description="Helical" evidence="8">
    <location>
        <begin position="219"/>
        <end position="236"/>
    </location>
</feature>
<dbReference type="Proteomes" id="UP000284543">
    <property type="component" value="Unassembled WGS sequence"/>
</dbReference>
<keyword evidence="7 8" id="KW-0472">Membrane</keyword>
<dbReference type="GO" id="GO:0005886">
    <property type="term" value="C:plasma membrane"/>
    <property type="evidence" value="ECO:0007669"/>
    <property type="project" value="UniProtKB-SubCell"/>
</dbReference>
<comment type="similarity">
    <text evidence="2 8">Belongs to the lactate permease family.</text>
</comment>
<feature type="transmembrane region" description="Helical" evidence="8">
    <location>
        <begin position="428"/>
        <end position="447"/>
    </location>
</feature>
<name>A0A412ZAW9_9FIRM</name>
<feature type="transmembrane region" description="Helical" evidence="8">
    <location>
        <begin position="106"/>
        <end position="128"/>
    </location>
</feature>
<protein>
    <recommendedName>
        <fullName evidence="8">L-lactate permease</fullName>
    </recommendedName>
</protein>
<dbReference type="Pfam" id="PF02652">
    <property type="entry name" value="Lactate_perm"/>
    <property type="match status" value="1"/>
</dbReference>
<evidence type="ECO:0000256" key="5">
    <source>
        <dbReference type="ARBA" id="ARBA00022692"/>
    </source>
</evidence>
<evidence type="ECO:0000256" key="1">
    <source>
        <dbReference type="ARBA" id="ARBA00004651"/>
    </source>
</evidence>
<feature type="transmembrane region" description="Helical" evidence="8">
    <location>
        <begin position="184"/>
        <end position="210"/>
    </location>
</feature>
<feature type="transmembrane region" description="Helical" evidence="8">
    <location>
        <begin position="515"/>
        <end position="536"/>
    </location>
</feature>
<evidence type="ECO:0000313" key="11">
    <source>
        <dbReference type="Proteomes" id="UP000283975"/>
    </source>
</evidence>
<feature type="transmembrane region" description="Helical" evidence="8">
    <location>
        <begin position="134"/>
        <end position="154"/>
    </location>
</feature>
<evidence type="ECO:0000313" key="10">
    <source>
        <dbReference type="EMBL" id="RHC52728.1"/>
    </source>
</evidence>
<organism evidence="9 12">
    <name type="scientific">Enterocloster bolteae</name>
    <dbReference type="NCBI Taxonomy" id="208479"/>
    <lineage>
        <taxon>Bacteria</taxon>
        <taxon>Bacillati</taxon>
        <taxon>Bacillota</taxon>
        <taxon>Clostridia</taxon>
        <taxon>Lachnospirales</taxon>
        <taxon>Lachnospiraceae</taxon>
        <taxon>Enterocloster</taxon>
    </lineage>
</organism>
<sequence>MNVPTNLFMWIMACLPIIVLLLLMIKFQWGATEAAPVGLAITIITGIVFYKADIRLLAAESAKGIWSALIILLIVWTAILLYQVADEARAFLVIRNGMRKLLPNELLMVLALGWILESFLQGITGFGVPVAVGAPLLMGIGVVPVFAVIIPLLGQAWGNTFGTLAAAWDALAMSTGLVPGTPDYLAAAFWAGVFIWMWNVVIGLVICWFYGKGKAVRKGLPALLILSLIQGGGELLLTRVNTTIACFLPACLSLVALILIGRMKMYRQEWSVEDSRIMDRGAASGTSEETPDGMTLVQAFVPYILLTVVTMVVLVVPPVNRFLNQVSIGFSFPETSTGYGFVNQATELFSPLRPFTHASMFLFLSSIAGLVYFGRHGWIRPGGVKRVFVRSITMSMPSGIAIIGLVIMSKIMGGTGQTSVLADGIARVLGKTYVILAPLVGMVGSFMTGSNMSSNILFGEFQVTTANLLHLNQAPILGAQTAGGSIGSAISPSNIILGTTTAGILGSEGQVLKRIIPFTTIMTLAIGIIVFLSVAVS</sequence>
<dbReference type="PANTHER" id="PTHR30003">
    <property type="entry name" value="L-LACTATE PERMEASE"/>
    <property type="match status" value="1"/>
</dbReference>
<evidence type="ECO:0000256" key="6">
    <source>
        <dbReference type="ARBA" id="ARBA00022989"/>
    </source>
</evidence>
<evidence type="ECO:0000256" key="2">
    <source>
        <dbReference type="ARBA" id="ARBA00010100"/>
    </source>
</evidence>
<feature type="transmembrane region" description="Helical" evidence="8">
    <location>
        <begin position="300"/>
        <end position="319"/>
    </location>
</feature>
<keyword evidence="3 8" id="KW-0813">Transport</keyword>
<gene>
    <name evidence="10" type="ORF">DW839_22690</name>
    <name evidence="9" type="ORF">DWW02_06040</name>
</gene>
<dbReference type="RefSeq" id="WP_117627424.1">
    <property type="nucleotide sequence ID" value="NZ_CATYQV010000051.1"/>
</dbReference>
<comment type="function">
    <text evidence="8">Uptake of L-lactate across the membrane. Can also transport D-lactate and glycolate.</text>
</comment>
<dbReference type="EMBL" id="QRZM01000002">
    <property type="protein sequence ID" value="RGV77246.1"/>
    <property type="molecule type" value="Genomic_DNA"/>
</dbReference>
<feature type="transmembrane region" description="Helical" evidence="8">
    <location>
        <begin position="387"/>
        <end position="408"/>
    </location>
</feature>
<keyword evidence="4 8" id="KW-1003">Cell membrane</keyword>
<feature type="transmembrane region" description="Helical" evidence="8">
    <location>
        <begin position="6"/>
        <end position="25"/>
    </location>
</feature>
<keyword evidence="5 8" id="KW-0812">Transmembrane</keyword>
<evidence type="ECO:0000256" key="8">
    <source>
        <dbReference type="RuleBase" id="RU365092"/>
    </source>
</evidence>
<evidence type="ECO:0000313" key="9">
    <source>
        <dbReference type="EMBL" id="RGV77246.1"/>
    </source>
</evidence>
<keyword evidence="6 8" id="KW-1133">Transmembrane helix</keyword>
<dbReference type="GO" id="GO:0015129">
    <property type="term" value="F:lactate transmembrane transporter activity"/>
    <property type="evidence" value="ECO:0007669"/>
    <property type="project" value="UniProtKB-UniRule"/>
</dbReference>
<dbReference type="PANTHER" id="PTHR30003:SF0">
    <property type="entry name" value="GLYCOLATE PERMEASE GLCA-RELATED"/>
    <property type="match status" value="1"/>
</dbReference>
<evidence type="ECO:0000256" key="3">
    <source>
        <dbReference type="ARBA" id="ARBA00022448"/>
    </source>
</evidence>
<feature type="transmembrane region" description="Helical" evidence="8">
    <location>
        <begin position="64"/>
        <end position="85"/>
    </location>
</feature>
<evidence type="ECO:0000256" key="4">
    <source>
        <dbReference type="ARBA" id="ARBA00022475"/>
    </source>
</evidence>